<dbReference type="PANTHER" id="PTHR43798:SF31">
    <property type="entry name" value="AB HYDROLASE SUPERFAMILY PROTEIN YCLE"/>
    <property type="match status" value="1"/>
</dbReference>
<evidence type="ECO:0000313" key="3">
    <source>
        <dbReference type="EMBL" id="MCM2533634.1"/>
    </source>
</evidence>
<feature type="domain" description="AB hydrolase-1" evidence="2">
    <location>
        <begin position="21"/>
        <end position="239"/>
    </location>
</feature>
<reference evidence="3 4" key="1">
    <citation type="submission" date="2022-06" db="EMBL/GenBank/DDBJ databases">
        <authorList>
            <person name="Jeon C.O."/>
        </authorList>
    </citation>
    <scope>NUCLEOTIDE SEQUENCE [LARGE SCALE GENOMIC DNA]</scope>
    <source>
        <strain evidence="3 4">KCTC 13943</strain>
    </source>
</reference>
<evidence type="ECO:0000256" key="1">
    <source>
        <dbReference type="ARBA" id="ARBA00022801"/>
    </source>
</evidence>
<comment type="caution">
    <text evidence="3">The sequence shown here is derived from an EMBL/GenBank/DDBJ whole genome shotgun (WGS) entry which is preliminary data.</text>
</comment>
<evidence type="ECO:0000313" key="4">
    <source>
        <dbReference type="Proteomes" id="UP001523262"/>
    </source>
</evidence>
<dbReference type="EMBL" id="JAMQCR010000001">
    <property type="protein sequence ID" value="MCM2533634.1"/>
    <property type="molecule type" value="Genomic_DNA"/>
</dbReference>
<dbReference type="PRINTS" id="PR00111">
    <property type="entry name" value="ABHYDROLASE"/>
</dbReference>
<dbReference type="PANTHER" id="PTHR43798">
    <property type="entry name" value="MONOACYLGLYCEROL LIPASE"/>
    <property type="match status" value="1"/>
</dbReference>
<sequence length="259" mass="29490">MGELVNSCSGIPYLRFGEGETLVFIHGLGEVKEGWHNQFELADQYDLIIPDLRGHGEYKTTEEISIPNFARDVICLLKGLNIENAHICGLSMGGMVAQEIYRQAPEICSSLILVSTYHFVPKSLGKLYLNYRKARSIVNPPNVQSEKAARTCLYSWTKENVEEFNKFYKPNHDYYFKSAEACLHVNNLTLLPKINVPTLIIGGQYDSVTPVWIQFLMHKQIRNSEFVILKNTGHVAKLEAKDSFNKVLRHFLNKHKTAS</sequence>
<dbReference type="GO" id="GO:0016787">
    <property type="term" value="F:hydrolase activity"/>
    <property type="evidence" value="ECO:0007669"/>
    <property type="project" value="UniProtKB-KW"/>
</dbReference>
<dbReference type="SUPFAM" id="SSF53474">
    <property type="entry name" value="alpha/beta-Hydrolases"/>
    <property type="match status" value="1"/>
</dbReference>
<dbReference type="InterPro" id="IPR050266">
    <property type="entry name" value="AB_hydrolase_sf"/>
</dbReference>
<proteinExistence type="predicted"/>
<evidence type="ECO:0000259" key="2">
    <source>
        <dbReference type="Pfam" id="PF00561"/>
    </source>
</evidence>
<organism evidence="3 4">
    <name type="scientific">Neobacillus pocheonensis</name>
    <dbReference type="NCBI Taxonomy" id="363869"/>
    <lineage>
        <taxon>Bacteria</taxon>
        <taxon>Bacillati</taxon>
        <taxon>Bacillota</taxon>
        <taxon>Bacilli</taxon>
        <taxon>Bacillales</taxon>
        <taxon>Bacillaceae</taxon>
        <taxon>Neobacillus</taxon>
    </lineage>
</organism>
<dbReference type="InterPro" id="IPR029058">
    <property type="entry name" value="AB_hydrolase_fold"/>
</dbReference>
<keyword evidence="4" id="KW-1185">Reference proteome</keyword>
<dbReference type="InterPro" id="IPR000073">
    <property type="entry name" value="AB_hydrolase_1"/>
</dbReference>
<keyword evidence="1 3" id="KW-0378">Hydrolase</keyword>
<protein>
    <submittedName>
        <fullName evidence="3">Alpha/beta hydrolase</fullName>
    </submittedName>
</protein>
<accession>A0ABT0WDQ7</accession>
<dbReference type="Pfam" id="PF00561">
    <property type="entry name" value="Abhydrolase_1"/>
    <property type="match status" value="1"/>
</dbReference>
<gene>
    <name evidence="3" type="ORF">NDK43_16100</name>
</gene>
<dbReference type="Proteomes" id="UP001523262">
    <property type="component" value="Unassembled WGS sequence"/>
</dbReference>
<dbReference type="Gene3D" id="3.40.50.1820">
    <property type="entry name" value="alpha/beta hydrolase"/>
    <property type="match status" value="1"/>
</dbReference>
<name>A0ABT0WDQ7_9BACI</name>